<keyword evidence="8" id="KW-0012">Acyltransferase</keyword>
<dbReference type="Pfam" id="PF00676">
    <property type="entry name" value="E1_dh"/>
    <property type="match status" value="1"/>
</dbReference>
<dbReference type="PANTHER" id="PTHR11516:SF60">
    <property type="entry name" value="PYRUVATE DEHYDROGENASE E1 COMPONENT SUBUNIT ALPHA"/>
    <property type="match status" value="1"/>
</dbReference>
<evidence type="ECO:0000256" key="2">
    <source>
        <dbReference type="ARBA" id="ARBA00023002"/>
    </source>
</evidence>
<evidence type="ECO:0000256" key="4">
    <source>
        <dbReference type="ARBA" id="ARBA00025211"/>
    </source>
</evidence>
<proteinExistence type="predicted"/>
<organism evidence="8">
    <name type="scientific">uncultured Acetobacteraceae bacterium</name>
    <dbReference type="NCBI Taxonomy" id="169975"/>
    <lineage>
        <taxon>Bacteria</taxon>
        <taxon>Pseudomonadati</taxon>
        <taxon>Pseudomonadota</taxon>
        <taxon>Alphaproteobacteria</taxon>
        <taxon>Acetobacterales</taxon>
        <taxon>Acetobacteraceae</taxon>
        <taxon>environmental samples</taxon>
    </lineage>
</organism>
<evidence type="ECO:0000259" key="7">
    <source>
        <dbReference type="Pfam" id="PF00676"/>
    </source>
</evidence>
<dbReference type="EMBL" id="CADCTG010000130">
    <property type="protein sequence ID" value="CAA9237946.1"/>
    <property type="molecule type" value="Genomic_DNA"/>
</dbReference>
<feature type="domain" description="Dehydrogenase E1 component" evidence="7">
    <location>
        <begin position="24"/>
        <end position="318"/>
    </location>
</feature>
<dbReference type="GO" id="GO:0016746">
    <property type="term" value="F:acyltransferase activity"/>
    <property type="evidence" value="ECO:0007669"/>
    <property type="project" value="UniProtKB-KW"/>
</dbReference>
<dbReference type="InterPro" id="IPR001017">
    <property type="entry name" value="DH_E1"/>
</dbReference>
<dbReference type="GO" id="GO:0006086">
    <property type="term" value="P:pyruvate decarboxylation to acetyl-CoA"/>
    <property type="evidence" value="ECO:0007669"/>
    <property type="project" value="TreeGrafter"/>
</dbReference>
<dbReference type="InterPro" id="IPR050642">
    <property type="entry name" value="PDH_E1_Alpha_Subunit"/>
</dbReference>
<evidence type="ECO:0000313" key="8">
    <source>
        <dbReference type="EMBL" id="CAA9237946.1"/>
    </source>
</evidence>
<comment type="catalytic activity">
    <reaction evidence="5">
        <text>N(6)-[(R)-lipoyl]-L-lysyl-[protein] + pyruvate + H(+) = N(6)-[(R)-S(8)-acetyldihydrolipoyl]-L-lysyl-[protein] + CO2</text>
        <dbReference type="Rhea" id="RHEA:19189"/>
        <dbReference type="Rhea" id="RHEA-COMP:10474"/>
        <dbReference type="Rhea" id="RHEA-COMP:10478"/>
        <dbReference type="ChEBI" id="CHEBI:15361"/>
        <dbReference type="ChEBI" id="CHEBI:15378"/>
        <dbReference type="ChEBI" id="CHEBI:16526"/>
        <dbReference type="ChEBI" id="CHEBI:83099"/>
        <dbReference type="ChEBI" id="CHEBI:83111"/>
        <dbReference type="EC" id="1.2.4.1"/>
    </reaction>
</comment>
<dbReference type="InterPro" id="IPR029061">
    <property type="entry name" value="THDP-binding"/>
</dbReference>
<sequence length="334" mass="33668">MTDETAAMAEGGNSARLLALHRLMRRIRAFEETAVAAHAAGEIPGPLHVSIGQEAVAAGVCLNLRRDDRITSTHRGHGHALAKGAGVAGMMAELHGRAGGHCGGKGGSMHIADFTAGMLGANGVVAGGIPIAVGAAQGLRLLGSDAVVACFFGDGAINRGPFLEGLNWAALFRLPVLFVCEDNGVAAFTRAESTTAGPGAAARAEALGVPAEAVDGNDAAAVDAAAGRLLVAVRAGSGPRLLHARTTRASGHTSTDAAAWRTAEEVAASRARDPLSALEASMLRQGVAAEALAAVRAEAEAEMGHAREAARAAPWPDPASAWEDVQDSGAEIAA</sequence>
<evidence type="ECO:0000256" key="6">
    <source>
        <dbReference type="SAM" id="MobiDB-lite"/>
    </source>
</evidence>
<evidence type="ECO:0000256" key="3">
    <source>
        <dbReference type="ARBA" id="ARBA00023052"/>
    </source>
</evidence>
<dbReference type="AlphaFoldDB" id="A0A6J4I234"/>
<evidence type="ECO:0000256" key="1">
    <source>
        <dbReference type="ARBA" id="ARBA00001964"/>
    </source>
</evidence>
<dbReference type="Gene3D" id="3.40.50.970">
    <property type="match status" value="1"/>
</dbReference>
<dbReference type="GO" id="GO:0004739">
    <property type="term" value="F:pyruvate dehydrogenase (acetyl-transferring) activity"/>
    <property type="evidence" value="ECO:0007669"/>
    <property type="project" value="UniProtKB-EC"/>
</dbReference>
<gene>
    <name evidence="8" type="ORF">AVDCRST_MAG08-1453</name>
</gene>
<accession>A0A6J4I234</accession>
<keyword evidence="2" id="KW-0560">Oxidoreductase</keyword>
<evidence type="ECO:0000256" key="5">
    <source>
        <dbReference type="ARBA" id="ARBA00051231"/>
    </source>
</evidence>
<feature type="region of interest" description="Disordered" evidence="6">
    <location>
        <begin position="307"/>
        <end position="334"/>
    </location>
</feature>
<dbReference type="CDD" id="cd02000">
    <property type="entry name" value="TPP_E1_PDC_ADC_BCADC"/>
    <property type="match status" value="1"/>
</dbReference>
<comment type="cofactor">
    <cofactor evidence="1">
        <name>thiamine diphosphate</name>
        <dbReference type="ChEBI" id="CHEBI:58937"/>
    </cofactor>
</comment>
<dbReference type="PANTHER" id="PTHR11516">
    <property type="entry name" value="PYRUVATE DEHYDROGENASE E1 COMPONENT, ALPHA SUBUNIT BACTERIAL AND ORGANELLAR"/>
    <property type="match status" value="1"/>
</dbReference>
<protein>
    <submittedName>
        <fullName evidence="8">Acetoin dehydrogenase E1 component alpha-subunit</fullName>
        <ecNumber evidence="8">2.3.1.190</ecNumber>
    </submittedName>
</protein>
<keyword evidence="3" id="KW-0786">Thiamine pyrophosphate</keyword>
<dbReference type="EC" id="2.3.1.190" evidence="8"/>
<dbReference type="SUPFAM" id="SSF52518">
    <property type="entry name" value="Thiamin diphosphate-binding fold (THDP-binding)"/>
    <property type="match status" value="1"/>
</dbReference>
<name>A0A6J4I234_9PROT</name>
<keyword evidence="8" id="KW-0808">Transferase</keyword>
<comment type="function">
    <text evidence="4">The pyruvate dehydrogenase complex catalyzes the overall conversion of pyruvate to acetyl-CoA and CO(2). It contains multiple copies of three enzymatic components: pyruvate dehydrogenase (E1), dihydrolipoamide acetyltransferase (E2) and lipoamide dehydrogenase (E3).</text>
</comment>
<reference evidence="8" key="1">
    <citation type="submission" date="2020-02" db="EMBL/GenBank/DDBJ databases">
        <authorList>
            <person name="Meier V. D."/>
        </authorList>
    </citation>
    <scope>NUCLEOTIDE SEQUENCE</scope>
    <source>
        <strain evidence="8">AVDCRST_MAG08</strain>
    </source>
</reference>